<feature type="signal peptide" evidence="2">
    <location>
        <begin position="1"/>
        <end position="28"/>
    </location>
</feature>
<sequence>MHSFVTKLEKCFVYAAALLATLPSVGDAVVVPRQAYSGCNISPNLFTGSCVQPREQDPAFSPFDPPQTTLTTTLRSWILSACNVTLSPVTEFANSSIKFEVQPSPQPPADTQLCVEQFDCIIASCVDTPGHEVGIGLSYFAGYWGGWVVTNDFNFSISNSVYPANGLLPPVRTPGSVSSPPNDVAGAMDAAFASITSNFALSPNVPVSNPGDYIGGPSTTSTPTTTSKPSVTPTPTITPTITSAATYNSSRPVSGYQTINETRTFGGIPIIFPVLVCGIPPLPPCPGEYPIPCLPPLPPCPPPGPPPEIPPEDNPEPDDSDEQQKRKKSRFLSSTPSSKPSAPPTSSSPALTSSSSSRPSSSRAKSSQFSALPTTSHRTTSTPLTSTRTTSTPLTSTQFISTKVTSNSSIPSPSSTFSLTSSSISSSSTSSSPIADCPAEFTAALDQPDPRFDYSNGEYGVAKEGYNDDTPWTFVVAPIDANGVHFPTQTPSATNVSTTSPQIATRKASVTPILLPPGAYAPGVVARDSDGAPPPDRHAARDDGRLQVGQPKGRATGADTGDLDVMGAEQPRTSPRRQLERRFARDEFQKLGEISTRDLVKRGCLDWFWPGKNIPRELWCNCVIPGVEEFNDQIRKHGWVGNLTSVFYTAWGGFGNGEQGPVETRKWARQNLGACNWVDWGNEVNRTWKRITHDAIQKPFKELGFSGPKQYDVSDPFERNVCQAFGEQSAGEAYVVVPKGYPIKSDSVWSGYEYPALTRNPKVTRIWIVVLEIDNLGFNKTLLWEPANGPSAQEPKGSRLVTLPKEIPSKYIPEDWQSSL</sequence>
<evidence type="ECO:0000313" key="4">
    <source>
        <dbReference type="Proteomes" id="UP001161017"/>
    </source>
</evidence>
<proteinExistence type="predicted"/>
<feature type="compositionally biased region" description="Low complexity" evidence="1">
    <location>
        <begin position="331"/>
        <end position="397"/>
    </location>
</feature>
<evidence type="ECO:0000256" key="1">
    <source>
        <dbReference type="SAM" id="MobiDB-lite"/>
    </source>
</evidence>
<dbReference type="EMBL" id="JAPUFD010000005">
    <property type="protein sequence ID" value="MDI1487521.1"/>
    <property type="molecule type" value="Genomic_DNA"/>
</dbReference>
<dbReference type="Proteomes" id="UP001161017">
    <property type="component" value="Unassembled WGS sequence"/>
</dbReference>
<gene>
    <name evidence="3" type="ORF">OHK93_006791</name>
</gene>
<name>A0AA43QJ83_9LECA</name>
<reference evidence="3" key="1">
    <citation type="journal article" date="2023" name="Genome Biol. Evol.">
        <title>First Whole Genome Sequence and Flow Cytometry Genome Size Data for the Lichen-Forming Fungus Ramalina farinacea (Ascomycota).</title>
        <authorList>
            <person name="Llewellyn T."/>
            <person name="Mian S."/>
            <person name="Hill R."/>
            <person name="Leitch I.J."/>
            <person name="Gaya E."/>
        </authorList>
    </citation>
    <scope>NUCLEOTIDE SEQUENCE</scope>
    <source>
        <strain evidence="3">LIQ254RAFAR</strain>
    </source>
</reference>
<accession>A0AA43QJ83</accession>
<feature type="chain" id="PRO_5041207171" evidence="2">
    <location>
        <begin position="29"/>
        <end position="820"/>
    </location>
</feature>
<evidence type="ECO:0000313" key="3">
    <source>
        <dbReference type="EMBL" id="MDI1487521.1"/>
    </source>
</evidence>
<feature type="region of interest" description="Disordered" evidence="1">
    <location>
        <begin position="521"/>
        <end position="577"/>
    </location>
</feature>
<feature type="region of interest" description="Disordered" evidence="1">
    <location>
        <begin position="302"/>
        <end position="456"/>
    </location>
</feature>
<evidence type="ECO:0000256" key="2">
    <source>
        <dbReference type="SAM" id="SignalP"/>
    </source>
</evidence>
<feature type="compositionally biased region" description="Low complexity" evidence="1">
    <location>
        <begin position="217"/>
        <end position="242"/>
    </location>
</feature>
<comment type="caution">
    <text evidence="3">The sequence shown here is derived from an EMBL/GenBank/DDBJ whole genome shotgun (WGS) entry which is preliminary data.</text>
</comment>
<keyword evidence="4" id="KW-1185">Reference proteome</keyword>
<feature type="compositionally biased region" description="Acidic residues" evidence="1">
    <location>
        <begin position="310"/>
        <end position="321"/>
    </location>
</feature>
<keyword evidence="2" id="KW-0732">Signal</keyword>
<feature type="compositionally biased region" description="Low complexity" evidence="1">
    <location>
        <begin position="406"/>
        <end position="434"/>
    </location>
</feature>
<dbReference type="AlphaFoldDB" id="A0AA43QJ83"/>
<feature type="region of interest" description="Disordered" evidence="1">
    <location>
        <begin position="210"/>
        <end position="242"/>
    </location>
</feature>
<protein>
    <submittedName>
        <fullName evidence="3">Uncharacterized protein</fullName>
    </submittedName>
</protein>
<feature type="compositionally biased region" description="Basic and acidic residues" evidence="1">
    <location>
        <begin position="527"/>
        <end position="545"/>
    </location>
</feature>
<organism evidence="3 4">
    <name type="scientific">Ramalina farinacea</name>
    <dbReference type="NCBI Taxonomy" id="258253"/>
    <lineage>
        <taxon>Eukaryota</taxon>
        <taxon>Fungi</taxon>
        <taxon>Dikarya</taxon>
        <taxon>Ascomycota</taxon>
        <taxon>Pezizomycotina</taxon>
        <taxon>Lecanoromycetes</taxon>
        <taxon>OSLEUM clade</taxon>
        <taxon>Lecanoromycetidae</taxon>
        <taxon>Lecanorales</taxon>
        <taxon>Lecanorineae</taxon>
        <taxon>Ramalinaceae</taxon>
        <taxon>Ramalina</taxon>
    </lineage>
</organism>